<evidence type="ECO:0000313" key="2">
    <source>
        <dbReference type="Proteomes" id="UP000287033"/>
    </source>
</evidence>
<dbReference type="Proteomes" id="UP000287033">
    <property type="component" value="Unassembled WGS sequence"/>
</dbReference>
<proteinExistence type="predicted"/>
<comment type="caution">
    <text evidence="1">The sequence shown here is derived from an EMBL/GenBank/DDBJ whole genome shotgun (WGS) entry which is preliminary data.</text>
</comment>
<dbReference type="AlphaFoldDB" id="A0A401TLR6"/>
<name>A0A401TLR6_CHIPU</name>
<keyword evidence="2" id="KW-1185">Reference proteome</keyword>
<dbReference type="EMBL" id="BEZZ01108639">
    <property type="protein sequence ID" value="GCC43538.1"/>
    <property type="molecule type" value="Genomic_DNA"/>
</dbReference>
<gene>
    <name evidence="1" type="ORF">chiPu_0027599</name>
</gene>
<reference evidence="1 2" key="1">
    <citation type="journal article" date="2018" name="Nat. Ecol. Evol.">
        <title>Shark genomes provide insights into elasmobranch evolution and the origin of vertebrates.</title>
        <authorList>
            <person name="Hara Y"/>
            <person name="Yamaguchi K"/>
            <person name="Onimaru K"/>
            <person name="Kadota M"/>
            <person name="Koyanagi M"/>
            <person name="Keeley SD"/>
            <person name="Tatsumi K"/>
            <person name="Tanaka K"/>
            <person name="Motone F"/>
            <person name="Kageyama Y"/>
            <person name="Nozu R"/>
            <person name="Adachi N"/>
            <person name="Nishimura O"/>
            <person name="Nakagawa R"/>
            <person name="Tanegashima C"/>
            <person name="Kiyatake I"/>
            <person name="Matsumoto R"/>
            <person name="Murakumo K"/>
            <person name="Nishida K"/>
            <person name="Terakita A"/>
            <person name="Kuratani S"/>
            <person name="Sato K"/>
            <person name="Hyodo S Kuraku.S."/>
        </authorList>
    </citation>
    <scope>NUCLEOTIDE SEQUENCE [LARGE SCALE GENOMIC DNA]</scope>
</reference>
<evidence type="ECO:0000313" key="1">
    <source>
        <dbReference type="EMBL" id="GCC43538.1"/>
    </source>
</evidence>
<accession>A0A401TLR6</accession>
<sequence length="92" mass="10552">MVGGCVCWGDRRWCQDMRRTGAGSSLDAMEFKLKDKCPLPQLAQAEGSAGQRERGGEPFPMHYVDLRWRNVSPRRDFHSRYSLTAIKHPRTT</sequence>
<organism evidence="1 2">
    <name type="scientific">Chiloscyllium punctatum</name>
    <name type="common">Brownbanded bambooshark</name>
    <name type="synonym">Hemiscyllium punctatum</name>
    <dbReference type="NCBI Taxonomy" id="137246"/>
    <lineage>
        <taxon>Eukaryota</taxon>
        <taxon>Metazoa</taxon>
        <taxon>Chordata</taxon>
        <taxon>Craniata</taxon>
        <taxon>Vertebrata</taxon>
        <taxon>Chondrichthyes</taxon>
        <taxon>Elasmobranchii</taxon>
        <taxon>Galeomorphii</taxon>
        <taxon>Galeoidea</taxon>
        <taxon>Orectolobiformes</taxon>
        <taxon>Hemiscylliidae</taxon>
        <taxon>Chiloscyllium</taxon>
    </lineage>
</organism>
<protein>
    <submittedName>
        <fullName evidence="1">Uncharacterized protein</fullName>
    </submittedName>
</protein>